<evidence type="ECO:0000313" key="4">
    <source>
        <dbReference type="Proteomes" id="UP000038802"/>
    </source>
</evidence>
<feature type="compositionally biased region" description="Basic and acidic residues" evidence="1">
    <location>
        <begin position="133"/>
        <end position="145"/>
    </location>
</feature>
<dbReference type="Proteomes" id="UP000050164">
    <property type="component" value="Unassembled WGS sequence"/>
</dbReference>
<reference evidence="3" key="2">
    <citation type="submission" date="2015-03" db="EMBL/GenBank/DDBJ databases">
        <authorList>
            <person name="Murphy D."/>
        </authorList>
    </citation>
    <scope>NUCLEOTIDE SEQUENCE [LARGE SCALE GENOMIC DNA]</scope>
    <source>
        <strain evidence="3">K00500041</strain>
    </source>
</reference>
<dbReference type="AlphaFoldDB" id="A0A0U0QM56"/>
<accession>A0A0U0QM56</accession>
<reference evidence="4 5" key="1">
    <citation type="submission" date="2015-03" db="EMBL/GenBank/DDBJ databases">
        <authorList>
            <consortium name="Pathogen Informatics"/>
        </authorList>
    </citation>
    <scope>NUCLEOTIDE SEQUENCE [LARGE SCALE GENOMIC DNA]</scope>
    <source>
        <strain evidence="2 5">Bir 185</strain>
        <strain evidence="4">K00500041</strain>
    </source>
</reference>
<feature type="region of interest" description="Disordered" evidence="1">
    <location>
        <begin position="1"/>
        <end position="31"/>
    </location>
</feature>
<feature type="compositionally biased region" description="Basic and acidic residues" evidence="1">
    <location>
        <begin position="8"/>
        <end position="26"/>
    </location>
</feature>
<dbReference type="Proteomes" id="UP000038802">
    <property type="component" value="Unassembled WGS sequence"/>
</dbReference>
<dbReference type="EMBL" id="CSAE01000024">
    <property type="protein sequence ID" value="COV06026.1"/>
    <property type="molecule type" value="Genomic_DNA"/>
</dbReference>
<organism evidence="3 4">
    <name type="scientific">Mycobacterium tuberculosis</name>
    <dbReference type="NCBI Taxonomy" id="1773"/>
    <lineage>
        <taxon>Bacteria</taxon>
        <taxon>Bacillati</taxon>
        <taxon>Actinomycetota</taxon>
        <taxon>Actinomycetes</taxon>
        <taxon>Mycobacteriales</taxon>
        <taxon>Mycobacteriaceae</taxon>
        <taxon>Mycobacterium</taxon>
        <taxon>Mycobacterium tuberculosis complex</taxon>
    </lineage>
</organism>
<gene>
    <name evidence="3" type="ORF">ERS007703_00413</name>
    <name evidence="2" type="ORF">ERS027659_04116</name>
</gene>
<proteinExistence type="predicted"/>
<evidence type="ECO:0000313" key="3">
    <source>
        <dbReference type="EMBL" id="COV06026.1"/>
    </source>
</evidence>
<sequence length="252" mass="28427">MPFTQRQPDQRPNHHLEDHQGADRVGRQQKGRYTITAELSEALHGSRMHGDPHDLHLTELGKHRPDRFCRRTAHPAGDHHDLSPIELALDDFAKFRRVVADDANPVHLRTGIPARRSQGIGVDVINLPVARGPRDVDQLAPDGHHRQPRTRVHQHPFTADRRQQPHLGCADDRPRAHRHITGLHVVARTPHVGARRRPAQHPHPRHSAIGPPQRQDRIGQGGKRRAGLHPDRLARLQPAQGARSGFDGSHHR</sequence>
<feature type="compositionally biased region" description="Basic and acidic residues" evidence="1">
    <location>
        <begin position="158"/>
        <end position="173"/>
    </location>
</feature>
<evidence type="ECO:0000313" key="5">
    <source>
        <dbReference type="Proteomes" id="UP000050164"/>
    </source>
</evidence>
<evidence type="ECO:0000313" key="2">
    <source>
        <dbReference type="EMBL" id="CKT22298.1"/>
    </source>
</evidence>
<feature type="region of interest" description="Disordered" evidence="1">
    <location>
        <begin position="133"/>
        <end position="173"/>
    </location>
</feature>
<dbReference type="EMBL" id="CNFT01001372">
    <property type="protein sequence ID" value="CKT22298.1"/>
    <property type="molecule type" value="Genomic_DNA"/>
</dbReference>
<feature type="region of interest" description="Disordered" evidence="1">
    <location>
        <begin position="186"/>
        <end position="252"/>
    </location>
</feature>
<evidence type="ECO:0000256" key="1">
    <source>
        <dbReference type="SAM" id="MobiDB-lite"/>
    </source>
</evidence>
<feature type="compositionally biased region" description="Basic residues" evidence="1">
    <location>
        <begin position="193"/>
        <end position="206"/>
    </location>
</feature>
<protein>
    <submittedName>
        <fullName evidence="3">Uncharacterized protein</fullName>
    </submittedName>
</protein>
<name>A0A0U0QM56_MYCTX</name>